<evidence type="ECO:0000259" key="16">
    <source>
        <dbReference type="SMART" id="SM00904"/>
    </source>
</evidence>
<accession>A0A420WG06</accession>
<dbReference type="GO" id="GO:0006747">
    <property type="term" value="P:FAD biosynthetic process"/>
    <property type="evidence" value="ECO:0007669"/>
    <property type="project" value="UniProtKB-UniRule"/>
</dbReference>
<evidence type="ECO:0000256" key="8">
    <source>
        <dbReference type="ARBA" id="ARBA00022741"/>
    </source>
</evidence>
<evidence type="ECO:0000256" key="13">
    <source>
        <dbReference type="ARBA" id="ARBA00047880"/>
    </source>
</evidence>
<dbReference type="Proteomes" id="UP000277424">
    <property type="component" value="Unassembled WGS sequence"/>
</dbReference>
<proteinExistence type="inferred from homology"/>
<protein>
    <recommendedName>
        <fullName evidence="15">Riboflavin biosynthesis protein</fullName>
    </recommendedName>
    <domain>
        <recommendedName>
            <fullName evidence="15">Riboflavin kinase</fullName>
            <ecNumber evidence="15">2.7.1.26</ecNumber>
        </recommendedName>
        <alternativeName>
            <fullName evidence="15">Flavokinase</fullName>
        </alternativeName>
    </domain>
    <domain>
        <recommendedName>
            <fullName evidence="15">FMN adenylyltransferase</fullName>
            <ecNumber evidence="15">2.7.7.2</ecNumber>
        </recommendedName>
        <alternativeName>
            <fullName evidence="15">FAD pyrophosphorylase</fullName>
        </alternativeName>
        <alternativeName>
            <fullName evidence="15">FAD synthase</fullName>
        </alternativeName>
    </domain>
</protein>
<dbReference type="InterPro" id="IPR023468">
    <property type="entry name" value="Riboflavin_kinase"/>
</dbReference>
<evidence type="ECO:0000256" key="7">
    <source>
        <dbReference type="ARBA" id="ARBA00022695"/>
    </source>
</evidence>
<dbReference type="InterPro" id="IPR002606">
    <property type="entry name" value="Riboflavin_kinase_bac"/>
</dbReference>
<dbReference type="GO" id="GO:0009398">
    <property type="term" value="P:FMN biosynthetic process"/>
    <property type="evidence" value="ECO:0007669"/>
    <property type="project" value="UniProtKB-UniRule"/>
</dbReference>
<dbReference type="NCBIfam" id="TIGR00083">
    <property type="entry name" value="ribF"/>
    <property type="match status" value="1"/>
</dbReference>
<dbReference type="RefSeq" id="WP_121219401.1">
    <property type="nucleotide sequence ID" value="NZ_RBIG01000002.1"/>
</dbReference>
<dbReference type="GO" id="GO:0008531">
    <property type="term" value="F:riboflavin kinase activity"/>
    <property type="evidence" value="ECO:0007669"/>
    <property type="project" value="UniProtKB-UniRule"/>
</dbReference>
<dbReference type="Pfam" id="PF01687">
    <property type="entry name" value="Flavokinase"/>
    <property type="match status" value="1"/>
</dbReference>
<comment type="pathway">
    <text evidence="3 15">Cofactor biosynthesis; FMN biosynthesis; FMN from riboflavin (ATP route): step 1/1.</text>
</comment>
<feature type="domain" description="Riboflavin kinase" evidence="16">
    <location>
        <begin position="184"/>
        <end position="309"/>
    </location>
</feature>
<dbReference type="AlphaFoldDB" id="A0A420WG06"/>
<evidence type="ECO:0000256" key="6">
    <source>
        <dbReference type="ARBA" id="ARBA00022679"/>
    </source>
</evidence>
<dbReference type="CDD" id="cd02064">
    <property type="entry name" value="FAD_synthetase_N"/>
    <property type="match status" value="1"/>
</dbReference>
<dbReference type="Pfam" id="PF06574">
    <property type="entry name" value="FAD_syn"/>
    <property type="match status" value="1"/>
</dbReference>
<name>A0A420WG06_9PROT</name>
<keyword evidence="5 15" id="KW-0288">FMN</keyword>
<evidence type="ECO:0000256" key="14">
    <source>
        <dbReference type="ARBA" id="ARBA00049494"/>
    </source>
</evidence>
<comment type="catalytic activity">
    <reaction evidence="13 15">
        <text>riboflavin + ATP = FMN + ADP + H(+)</text>
        <dbReference type="Rhea" id="RHEA:14357"/>
        <dbReference type="ChEBI" id="CHEBI:15378"/>
        <dbReference type="ChEBI" id="CHEBI:30616"/>
        <dbReference type="ChEBI" id="CHEBI:57986"/>
        <dbReference type="ChEBI" id="CHEBI:58210"/>
        <dbReference type="ChEBI" id="CHEBI:456216"/>
        <dbReference type="EC" id="2.7.1.26"/>
    </reaction>
</comment>
<dbReference type="PIRSF" id="PIRSF004491">
    <property type="entry name" value="FAD_Synth"/>
    <property type="match status" value="1"/>
</dbReference>
<keyword evidence="6 15" id="KW-0808">Transferase</keyword>
<reference evidence="17 18" key="1">
    <citation type="submission" date="2018-10" db="EMBL/GenBank/DDBJ databases">
        <title>Comparative analysis of microorganisms from saline springs in Andes Mountain Range, Colombia.</title>
        <authorList>
            <person name="Rubin E."/>
        </authorList>
    </citation>
    <scope>NUCLEOTIDE SEQUENCE [LARGE SCALE GENOMIC DNA]</scope>
    <source>
        <strain evidence="17 18">USBA 36</strain>
    </source>
</reference>
<dbReference type="InterPro" id="IPR015864">
    <property type="entry name" value="FAD_synthase"/>
</dbReference>
<keyword evidence="9 15" id="KW-0418">Kinase</keyword>
<dbReference type="InterPro" id="IPR015865">
    <property type="entry name" value="Riboflavin_kinase_bac/euk"/>
</dbReference>
<dbReference type="InterPro" id="IPR014729">
    <property type="entry name" value="Rossmann-like_a/b/a_fold"/>
</dbReference>
<organism evidence="17 18">
    <name type="scientific">Oceanibaculum indicum</name>
    <dbReference type="NCBI Taxonomy" id="526216"/>
    <lineage>
        <taxon>Bacteria</taxon>
        <taxon>Pseudomonadati</taxon>
        <taxon>Pseudomonadota</taxon>
        <taxon>Alphaproteobacteria</taxon>
        <taxon>Rhodospirillales</taxon>
        <taxon>Oceanibaculaceae</taxon>
        <taxon>Oceanibaculum</taxon>
    </lineage>
</organism>
<dbReference type="InterPro" id="IPR023465">
    <property type="entry name" value="Riboflavin_kinase_dom_sf"/>
</dbReference>
<dbReference type="NCBIfam" id="NF004160">
    <property type="entry name" value="PRK05627.1-3"/>
    <property type="match status" value="1"/>
</dbReference>
<evidence type="ECO:0000256" key="4">
    <source>
        <dbReference type="ARBA" id="ARBA00022630"/>
    </source>
</evidence>
<evidence type="ECO:0000256" key="15">
    <source>
        <dbReference type="PIRNR" id="PIRNR004491"/>
    </source>
</evidence>
<dbReference type="SUPFAM" id="SSF82114">
    <property type="entry name" value="Riboflavin kinase-like"/>
    <property type="match status" value="1"/>
</dbReference>
<dbReference type="GO" id="GO:0005524">
    <property type="term" value="F:ATP binding"/>
    <property type="evidence" value="ECO:0007669"/>
    <property type="project" value="UniProtKB-UniRule"/>
</dbReference>
<comment type="similarity">
    <text evidence="15">Belongs to the ribF family.</text>
</comment>
<dbReference type="PANTHER" id="PTHR22749:SF6">
    <property type="entry name" value="RIBOFLAVIN KINASE"/>
    <property type="match status" value="1"/>
</dbReference>
<evidence type="ECO:0000313" key="17">
    <source>
        <dbReference type="EMBL" id="RKQ69930.1"/>
    </source>
</evidence>
<evidence type="ECO:0000256" key="1">
    <source>
        <dbReference type="ARBA" id="ARBA00002121"/>
    </source>
</evidence>
<dbReference type="NCBIfam" id="NF004159">
    <property type="entry name" value="PRK05627.1-2"/>
    <property type="match status" value="1"/>
</dbReference>
<dbReference type="SMART" id="SM00904">
    <property type="entry name" value="Flavokinase"/>
    <property type="match status" value="1"/>
</dbReference>
<comment type="caution">
    <text evidence="17">The sequence shown here is derived from an EMBL/GenBank/DDBJ whole genome shotgun (WGS) entry which is preliminary data.</text>
</comment>
<evidence type="ECO:0000256" key="2">
    <source>
        <dbReference type="ARBA" id="ARBA00004726"/>
    </source>
</evidence>
<dbReference type="Gene3D" id="2.40.30.30">
    <property type="entry name" value="Riboflavin kinase-like"/>
    <property type="match status" value="1"/>
</dbReference>
<evidence type="ECO:0000256" key="12">
    <source>
        <dbReference type="ARBA" id="ARBA00023268"/>
    </source>
</evidence>
<evidence type="ECO:0000256" key="3">
    <source>
        <dbReference type="ARBA" id="ARBA00005201"/>
    </source>
</evidence>
<evidence type="ECO:0000313" key="18">
    <source>
        <dbReference type="Proteomes" id="UP000277424"/>
    </source>
</evidence>
<evidence type="ECO:0000256" key="10">
    <source>
        <dbReference type="ARBA" id="ARBA00022827"/>
    </source>
</evidence>
<dbReference type="EC" id="2.7.1.26" evidence="15"/>
<dbReference type="UniPathway" id="UPA00276">
    <property type="reaction ID" value="UER00406"/>
</dbReference>
<evidence type="ECO:0000256" key="9">
    <source>
        <dbReference type="ARBA" id="ARBA00022777"/>
    </source>
</evidence>
<keyword evidence="7 15" id="KW-0548">Nucleotidyltransferase</keyword>
<evidence type="ECO:0000256" key="11">
    <source>
        <dbReference type="ARBA" id="ARBA00022840"/>
    </source>
</evidence>
<dbReference type="PANTHER" id="PTHR22749">
    <property type="entry name" value="RIBOFLAVIN KINASE/FMN ADENYLYLTRANSFERASE"/>
    <property type="match status" value="1"/>
</dbReference>
<keyword evidence="8 15" id="KW-0547">Nucleotide-binding</keyword>
<gene>
    <name evidence="17" type="ORF">BCL74_1864</name>
</gene>
<comment type="pathway">
    <text evidence="2 15">Cofactor biosynthesis; FAD biosynthesis; FAD from FMN: step 1/1.</text>
</comment>
<comment type="catalytic activity">
    <reaction evidence="14 15">
        <text>FMN + ATP + H(+) = FAD + diphosphate</text>
        <dbReference type="Rhea" id="RHEA:17237"/>
        <dbReference type="ChEBI" id="CHEBI:15378"/>
        <dbReference type="ChEBI" id="CHEBI:30616"/>
        <dbReference type="ChEBI" id="CHEBI:33019"/>
        <dbReference type="ChEBI" id="CHEBI:57692"/>
        <dbReference type="ChEBI" id="CHEBI:58210"/>
        <dbReference type="EC" id="2.7.7.2"/>
    </reaction>
</comment>
<dbReference type="EC" id="2.7.7.2" evidence="15"/>
<keyword evidence="12" id="KW-0511">Multifunctional enzyme</keyword>
<comment type="function">
    <text evidence="1">Catalyzes the phosphorylation of riboflavin to FMN followed by the adenylation of FMN to FAD.</text>
</comment>
<dbReference type="SUPFAM" id="SSF52374">
    <property type="entry name" value="Nucleotidylyl transferase"/>
    <property type="match status" value="1"/>
</dbReference>
<dbReference type="UniPathway" id="UPA00277">
    <property type="reaction ID" value="UER00407"/>
</dbReference>
<keyword evidence="4 15" id="KW-0285">Flavoprotein</keyword>
<sequence>MRIWRDLAAIPAAERGAAIAIGNMDGVHLGHRALIDRARAIAAERGCPAAALTFEPHPRLLFQPDAAPFLLYGPEEKLALLAATGLDATYVQSFDRALSLLPAAEFVAEILVRKFGVSHVVVGEDFHFGHKRGGDVALLRELGGHHGFGVTTLAPVPAPDGGVCSSSRIRSLLAEGRPAEAASLLDRYWTLQGVVERGDQIGRTIGYPTANFRLGKVLHPARGIYAVEAQIDGHGPWHAGAANFGIRPTVADRGDLMEVHLLDFTGDLYGRRLSVRLVDYVRPEKKFDGLDALQAQIALDCRVVREMLAAARPRGSAAGAS</sequence>
<dbReference type="OrthoDB" id="9803667at2"/>
<keyword evidence="10 15" id="KW-0274">FAD</keyword>
<evidence type="ECO:0000256" key="5">
    <source>
        <dbReference type="ARBA" id="ARBA00022643"/>
    </source>
</evidence>
<dbReference type="EMBL" id="RBIG01000002">
    <property type="protein sequence ID" value="RKQ69930.1"/>
    <property type="molecule type" value="Genomic_DNA"/>
</dbReference>
<dbReference type="GO" id="GO:0009231">
    <property type="term" value="P:riboflavin biosynthetic process"/>
    <property type="evidence" value="ECO:0007669"/>
    <property type="project" value="InterPro"/>
</dbReference>
<dbReference type="GO" id="GO:0003919">
    <property type="term" value="F:FMN adenylyltransferase activity"/>
    <property type="evidence" value="ECO:0007669"/>
    <property type="project" value="UniProtKB-UniRule"/>
</dbReference>
<dbReference type="Gene3D" id="3.40.50.620">
    <property type="entry name" value="HUPs"/>
    <property type="match status" value="1"/>
</dbReference>
<keyword evidence="11 15" id="KW-0067">ATP-binding</keyword>
<dbReference type="FunFam" id="3.40.50.620:FF:000021">
    <property type="entry name" value="Riboflavin biosynthesis protein"/>
    <property type="match status" value="1"/>
</dbReference>